<gene>
    <name evidence="1" type="ORF">D6851_02420</name>
</gene>
<dbReference type="AlphaFoldDB" id="A0A420ERL8"/>
<name>A0A420ERL8_9SPHN</name>
<comment type="caution">
    <text evidence="1">The sequence shown here is derived from an EMBL/GenBank/DDBJ whole genome shotgun (WGS) entry which is preliminary data.</text>
</comment>
<reference evidence="1 2" key="1">
    <citation type="submission" date="2018-09" db="EMBL/GenBank/DDBJ databases">
        <title>Altererythrobacter spongiae sp. nov., isolated from a marine sponge.</title>
        <authorList>
            <person name="Zhuang L."/>
            <person name="Luo L."/>
        </authorList>
    </citation>
    <scope>NUCLEOTIDE SEQUENCE [LARGE SCALE GENOMIC DNA]</scope>
    <source>
        <strain evidence="1 2">HN-Y73</strain>
    </source>
</reference>
<keyword evidence="2" id="KW-1185">Reference proteome</keyword>
<protein>
    <submittedName>
        <fullName evidence="1">Uncharacterized protein</fullName>
    </submittedName>
</protein>
<accession>A0A420ERL8</accession>
<evidence type="ECO:0000313" key="1">
    <source>
        <dbReference type="EMBL" id="RKF23346.1"/>
    </source>
</evidence>
<dbReference type="Proteomes" id="UP000284395">
    <property type="component" value="Unassembled WGS sequence"/>
</dbReference>
<proteinExistence type="predicted"/>
<dbReference type="EMBL" id="RAPF01000001">
    <property type="protein sequence ID" value="RKF23346.1"/>
    <property type="molecule type" value="Genomic_DNA"/>
</dbReference>
<evidence type="ECO:0000313" key="2">
    <source>
        <dbReference type="Proteomes" id="UP000284395"/>
    </source>
</evidence>
<sequence length="61" mass="6720">MASDLTPYGQGREWARFKGPHRRLTCEEAMEAHGYDLDSPEAEREAAVPTLFGLLGLDDAA</sequence>
<organism evidence="1 2">
    <name type="scientific">Altericroceibacterium spongiae</name>
    <dbReference type="NCBI Taxonomy" id="2320269"/>
    <lineage>
        <taxon>Bacteria</taxon>
        <taxon>Pseudomonadati</taxon>
        <taxon>Pseudomonadota</taxon>
        <taxon>Alphaproteobacteria</taxon>
        <taxon>Sphingomonadales</taxon>
        <taxon>Erythrobacteraceae</taxon>
        <taxon>Altericroceibacterium</taxon>
    </lineage>
</organism>